<dbReference type="EMBL" id="CP002810">
    <property type="protein sequence ID" value="AEG43065.1"/>
    <property type="molecule type" value="Genomic_DNA"/>
</dbReference>
<evidence type="ECO:0000313" key="7">
    <source>
        <dbReference type="Proteomes" id="UP000009236"/>
    </source>
</evidence>
<feature type="transmembrane region" description="Helical" evidence="5">
    <location>
        <begin position="660"/>
        <end position="679"/>
    </location>
</feature>
<dbReference type="GO" id="GO:0016020">
    <property type="term" value="C:membrane"/>
    <property type="evidence" value="ECO:0007669"/>
    <property type="project" value="UniProtKB-SubCell"/>
</dbReference>
<protein>
    <submittedName>
        <fullName evidence="6">YhgE/Pip N-terminal domain protein</fullName>
    </submittedName>
</protein>
<feature type="transmembrane region" description="Helical" evidence="5">
    <location>
        <begin position="619"/>
        <end position="640"/>
    </location>
</feature>
<dbReference type="HOGENOM" id="CLU_004534_1_1_11"/>
<dbReference type="RefSeq" id="WP_013837460.1">
    <property type="nucleotide sequence ID" value="NC_015588.1"/>
</dbReference>
<feature type="transmembrane region" description="Helical" evidence="5">
    <location>
        <begin position="20"/>
        <end position="39"/>
    </location>
</feature>
<comment type="subcellular location">
    <subcellularLocation>
        <location evidence="1">Membrane</location>
        <topology evidence="1">Multi-pass membrane protein</topology>
    </subcellularLocation>
</comment>
<evidence type="ECO:0000256" key="1">
    <source>
        <dbReference type="ARBA" id="ARBA00004141"/>
    </source>
</evidence>
<organism evidence="7">
    <name type="scientific">Isoptericola variabilis (strain 225)</name>
    <dbReference type="NCBI Taxonomy" id="743718"/>
    <lineage>
        <taxon>Bacteria</taxon>
        <taxon>Bacillati</taxon>
        <taxon>Actinomycetota</taxon>
        <taxon>Actinomycetes</taxon>
        <taxon>Micrococcales</taxon>
        <taxon>Promicromonosporaceae</taxon>
        <taxon>Isoptericola</taxon>
    </lineage>
</organism>
<dbReference type="InterPro" id="IPR051328">
    <property type="entry name" value="T7SS_ABC-Transporter"/>
</dbReference>
<dbReference type="Proteomes" id="UP000009236">
    <property type="component" value="Chromosome"/>
</dbReference>
<feature type="transmembrane region" description="Helical" evidence="5">
    <location>
        <begin position="756"/>
        <end position="786"/>
    </location>
</feature>
<keyword evidence="2 5" id="KW-0812">Transmembrane</keyword>
<dbReference type="InterPro" id="IPR023908">
    <property type="entry name" value="xxxLxxG_rpt"/>
</dbReference>
<dbReference type="STRING" id="743718.Isova_0261"/>
<keyword evidence="4 5" id="KW-0472">Membrane</keyword>
<evidence type="ECO:0000256" key="5">
    <source>
        <dbReference type="SAM" id="Phobius"/>
    </source>
</evidence>
<evidence type="ECO:0000256" key="3">
    <source>
        <dbReference type="ARBA" id="ARBA00022989"/>
    </source>
</evidence>
<keyword evidence="3 5" id="KW-1133">Transmembrane helix</keyword>
<feature type="transmembrane region" description="Helical" evidence="5">
    <location>
        <begin position="721"/>
        <end position="744"/>
    </location>
</feature>
<dbReference type="Gene3D" id="1.10.287.950">
    <property type="entry name" value="Methyl-accepting chemotaxis protein"/>
    <property type="match status" value="1"/>
</dbReference>
<keyword evidence="7" id="KW-1185">Reference proteome</keyword>
<dbReference type="KEGG" id="iva:Isova_0261"/>
<gene>
    <name evidence="6" type="ordered locus">Isova_0261</name>
</gene>
<dbReference type="PANTHER" id="PTHR43077">
    <property type="entry name" value="TRANSPORT PERMEASE YVFS-RELATED"/>
    <property type="match status" value="1"/>
</dbReference>
<dbReference type="AlphaFoldDB" id="F6FSC4"/>
<dbReference type="NCBIfam" id="TIGR03057">
    <property type="entry name" value="xxxLxxG_by_4"/>
    <property type="match status" value="6"/>
</dbReference>
<proteinExistence type="predicted"/>
<feature type="transmembrane region" description="Helical" evidence="5">
    <location>
        <begin position="685"/>
        <end position="709"/>
    </location>
</feature>
<dbReference type="PANTHER" id="PTHR43077:SF5">
    <property type="entry name" value="PHAGE INFECTION PROTEIN"/>
    <property type="match status" value="1"/>
</dbReference>
<accession>F6FSC4</accession>
<evidence type="ECO:0000256" key="4">
    <source>
        <dbReference type="ARBA" id="ARBA00023136"/>
    </source>
</evidence>
<name>F6FSC4_ISOV2</name>
<reference evidence="6 7" key="1">
    <citation type="submission" date="2011-05" db="EMBL/GenBank/DDBJ databases">
        <title>Complete sequence of Isoptericola variabilis 225.</title>
        <authorList>
            <consortium name="US DOE Joint Genome Institute"/>
            <person name="Lucas S."/>
            <person name="Han J."/>
            <person name="Lapidus A."/>
            <person name="Cheng J.-F."/>
            <person name="Goodwin L."/>
            <person name="Pitluck S."/>
            <person name="Peters L."/>
            <person name="Mikhailova N."/>
            <person name="Zeytun A."/>
            <person name="Han C."/>
            <person name="Tapia R."/>
            <person name="Land M."/>
            <person name="Hauser L."/>
            <person name="Kyrpides N."/>
            <person name="Ivanova N."/>
            <person name="Pagani I."/>
            <person name="Siebers A."/>
            <person name="Allgaier M."/>
            <person name="Thelen M."/>
            <person name="Hugenholtz P."/>
            <person name="Gladden J."/>
            <person name="Woyke T."/>
        </authorList>
    </citation>
    <scope>NUCLEOTIDE SEQUENCE [LARGE SCALE GENOMIC DNA]</scope>
    <source>
        <strain evidence="7">225</strain>
    </source>
</reference>
<evidence type="ECO:0000256" key="2">
    <source>
        <dbReference type="ARBA" id="ARBA00022692"/>
    </source>
</evidence>
<dbReference type="eggNOG" id="COG1511">
    <property type="taxonomic scope" value="Bacteria"/>
</dbReference>
<evidence type="ECO:0000313" key="6">
    <source>
        <dbReference type="EMBL" id="AEG43065.1"/>
    </source>
</evidence>
<sequence>MTAPITAGPARSPRRDAWRITAVALLPILVLGLLLAALWNPMERLGTVRAAIVNLDEPVELDGQLVPLGRQLAAGLVAGENAGQATDGSAEAVRPAGTNYAWEVTDADRARAGLDDGTYAAVVTIPEDFSAAATSFGGDDAGAARKATIDVATPEGGRVVDDALARIVATTATSVMSSTLTETYVDNVLIGFDTLAEGIGEAADGAGQLADGAGEAADGASQLADGAGQLADGAGEASSVASQLASGATQLAGGATEASSGAAQLAGGASQLANGAREASTGASQLADGAGQVADGTSQLAGGVGQSADGAHQLADGLDALAAGAGDAVAGADELAGGLDALAAGTAGLPEQTLQSAAAVRDVADALGAYVALGCTVDPSTDACAQIDLVEIQAGAAGLAAAIEEGVGDPGSATSPPTGLYALTAGIAQSADGAAALAGAPATENRPATGLRALQGGVGQSAAGAEQLAGGLDQLDAAAGQLATGASGVAAGASGLADGVGQLATGASGFAAGASGLADGVGQLATGASGVATGASGLADGVGQLGTGAGELATGTEGLADGVGQLADGAGKLADGLDEATEQIPAYSESERQNLASVVADPVAAPGVDDLSTGATGPLFAVVALWLGALGLLTVFPPVVARALGSTRGSVRLTLEAARVPALVGLGTGAVVGGILAVVEDASLLSTVGAVVVGALVSLCFVAVHQGFLGWLGDLGRGISLLIAVLLIGTGVVATVPDVLVGLADLLPTGAARDALLAVVVPGVGGIASAITWLVLWTLAGLALAVGATARSRRTRVAALLRA</sequence>